<dbReference type="EMBL" id="CAKOGL010000004">
    <property type="protein sequence ID" value="CAH2085372.1"/>
    <property type="molecule type" value="Genomic_DNA"/>
</dbReference>
<accession>A0AAU9TIN9</accession>
<evidence type="ECO:0000313" key="2">
    <source>
        <dbReference type="EMBL" id="CAH2085372.1"/>
    </source>
</evidence>
<dbReference type="Proteomes" id="UP001153954">
    <property type="component" value="Unassembled WGS sequence"/>
</dbReference>
<organism evidence="2 3">
    <name type="scientific">Euphydryas editha</name>
    <name type="common">Edith's checkerspot</name>
    <dbReference type="NCBI Taxonomy" id="104508"/>
    <lineage>
        <taxon>Eukaryota</taxon>
        <taxon>Metazoa</taxon>
        <taxon>Ecdysozoa</taxon>
        <taxon>Arthropoda</taxon>
        <taxon>Hexapoda</taxon>
        <taxon>Insecta</taxon>
        <taxon>Pterygota</taxon>
        <taxon>Neoptera</taxon>
        <taxon>Endopterygota</taxon>
        <taxon>Lepidoptera</taxon>
        <taxon>Glossata</taxon>
        <taxon>Ditrysia</taxon>
        <taxon>Papilionoidea</taxon>
        <taxon>Nymphalidae</taxon>
        <taxon>Nymphalinae</taxon>
        <taxon>Euphydryas</taxon>
    </lineage>
</organism>
<keyword evidence="3" id="KW-1185">Reference proteome</keyword>
<gene>
    <name evidence="2" type="ORF">EEDITHA_LOCUS1853</name>
</gene>
<proteinExistence type="predicted"/>
<evidence type="ECO:0000259" key="1">
    <source>
        <dbReference type="Pfam" id="PF25298"/>
    </source>
</evidence>
<sequence length="141" mass="16025">MYITVTLGKPPTVVVGSSVVVGVSLVVVDSVSIEDSVIKQYIHLRQFYWGIILLLEVIISDSNVKLCCLHGESKSIYIGQFLTQKAKKLFYLAREFKYKNAYEFCWTAHRKIFLRKFAGAQSHRIDSESDLNHFSPAPPKL</sequence>
<feature type="domain" description="FP protein C-terminal" evidence="1">
    <location>
        <begin position="83"/>
        <end position="133"/>
    </location>
</feature>
<dbReference type="InterPro" id="IPR057251">
    <property type="entry name" value="FP_C"/>
</dbReference>
<comment type="caution">
    <text evidence="2">The sequence shown here is derived from an EMBL/GenBank/DDBJ whole genome shotgun (WGS) entry which is preliminary data.</text>
</comment>
<dbReference type="AlphaFoldDB" id="A0AAU9TIN9"/>
<reference evidence="2" key="1">
    <citation type="submission" date="2022-03" db="EMBL/GenBank/DDBJ databases">
        <authorList>
            <person name="Tunstrom K."/>
        </authorList>
    </citation>
    <scope>NUCLEOTIDE SEQUENCE</scope>
</reference>
<protein>
    <recommendedName>
        <fullName evidence="1">FP protein C-terminal domain-containing protein</fullName>
    </recommendedName>
</protein>
<dbReference type="Pfam" id="PF25298">
    <property type="entry name" value="Baculo_FP_2nd"/>
    <property type="match status" value="1"/>
</dbReference>
<name>A0AAU9TIN9_EUPED</name>
<evidence type="ECO:0000313" key="3">
    <source>
        <dbReference type="Proteomes" id="UP001153954"/>
    </source>
</evidence>